<evidence type="ECO:0000256" key="1">
    <source>
        <dbReference type="ARBA" id="ARBA00022818"/>
    </source>
</evidence>
<dbReference type="GO" id="GO:0006260">
    <property type="term" value="P:DNA replication"/>
    <property type="evidence" value="ECO:0007669"/>
    <property type="project" value="InterPro"/>
</dbReference>
<proteinExistence type="predicted"/>
<dbReference type="GO" id="GO:0008998">
    <property type="term" value="F:ribonucleoside-triphosphate reductase (thioredoxin) activity"/>
    <property type="evidence" value="ECO:0007669"/>
    <property type="project" value="InterPro"/>
</dbReference>
<feature type="domain" description="Glycine radical" evidence="3">
    <location>
        <begin position="490"/>
        <end position="615"/>
    </location>
</feature>
<organism evidence="4 5">
    <name type="scientific">Aeromonas phage PVN03</name>
    <dbReference type="NCBI Taxonomy" id="2822864"/>
    <lineage>
        <taxon>Viruses</taxon>
        <taxon>Duplodnaviria</taxon>
        <taxon>Heunggongvirae</taxon>
        <taxon>Uroviricota</taxon>
        <taxon>Caudoviricetes</taxon>
        <taxon>Chaseviridae</taxon>
        <taxon>Nefertitivirinae</taxon>
        <taxon>Phayathaivirus</taxon>
        <taxon>Phayathaivirus PVN03</taxon>
    </lineage>
</organism>
<sequence length="615" mass="68425">MKEAIYGIVNRNADNTLLHNNANKDSKRIPVMRDMVAGEVAKHYALEEILPKDIADAHRDGVIHYHDLDYAPLFPQFNCMLIDVAGMLRSGFRMGNADIERPRSISTACAVTAQIIAQVASHIYGGNTVDRIDEVLAPYVRKSYEKHLAAGKLWCKDEERAVAYATKLTEKECYDAFQSLEYEINTLHTANGQTPFTTLGFGLGTSWESRMIQKSILEVRRKGLGKFKRTAVFPKLVFSMKDGVNRHEGDINYDIKQLALACASERMYPDILNYEKTCEITGGFKAPMGCRSFLGYWEDEQGNEVYAGRNNLGVVSINIPRISIEAQGDQEKFWRGLDEALNVAFKALMTRIERFEGVTADVAPILYMEGACGVRLKAGDPVIDIFKNGRASISLGYIGLHEAAMAMFPNGVHTQGDEQKQEFARSVVEAMASTVKAWKEETGYGFSLYSTPSESLCDRFCRLDVAKYGEVPGVTDKGYYTNSFHLDVFKKVSPNSKIDFESGYAQHASGGHITYCELPDMKRALKALEWVWDYTADKVPYFGTNTPVDYCAACDFVGETVATENGFACPACGCHDSSMLQVTRRVCGYLGAPNARPFIEGKQKEVIGRVKHTGD</sequence>
<dbReference type="NCBIfam" id="NF006732">
    <property type="entry name" value="PRK09263.1"/>
    <property type="match status" value="1"/>
</dbReference>
<dbReference type="Pfam" id="PF13597">
    <property type="entry name" value="NRDD"/>
    <property type="match status" value="1"/>
</dbReference>
<dbReference type="PROSITE" id="PS51149">
    <property type="entry name" value="GLY_RADICAL_2"/>
    <property type="match status" value="1"/>
</dbReference>
<keyword evidence="1 2" id="KW-0556">Organic radical</keyword>
<dbReference type="CDD" id="cd01675">
    <property type="entry name" value="RNR_III"/>
    <property type="match status" value="1"/>
</dbReference>
<evidence type="ECO:0000259" key="3">
    <source>
        <dbReference type="PROSITE" id="PS51149"/>
    </source>
</evidence>
<dbReference type="PROSITE" id="PS00850">
    <property type="entry name" value="GLY_RADICAL_1"/>
    <property type="match status" value="1"/>
</dbReference>
<keyword evidence="5" id="KW-1185">Reference proteome</keyword>
<dbReference type="NCBIfam" id="TIGR02487">
    <property type="entry name" value="NrdD"/>
    <property type="match status" value="1"/>
</dbReference>
<feature type="modified residue" description="Glycine radical" evidence="2">
    <location>
        <position position="588"/>
    </location>
</feature>
<dbReference type="InterPro" id="IPR012833">
    <property type="entry name" value="NrdD"/>
</dbReference>
<dbReference type="InterPro" id="IPR001150">
    <property type="entry name" value="Gly_radical"/>
</dbReference>
<protein>
    <submittedName>
        <fullName evidence="4">Anaerobic NTP reductase large subunit</fullName>
    </submittedName>
</protein>
<dbReference type="GO" id="GO:0009265">
    <property type="term" value="P:2'-deoxyribonucleotide biosynthetic process"/>
    <property type="evidence" value="ECO:0007669"/>
    <property type="project" value="TreeGrafter"/>
</dbReference>
<dbReference type="InterPro" id="IPR019777">
    <property type="entry name" value="Form_AcTrfase_GR_CS"/>
</dbReference>
<accession>A0AAE7UUB2</accession>
<dbReference type="Proteomes" id="UP000827344">
    <property type="component" value="Segment"/>
</dbReference>
<dbReference type="Gene3D" id="3.20.70.20">
    <property type="match status" value="1"/>
</dbReference>
<dbReference type="RefSeq" id="YP_010845329.1">
    <property type="nucleotide sequence ID" value="NC_079188.1"/>
</dbReference>
<dbReference type="PANTHER" id="PTHR21075">
    <property type="entry name" value="ANAEROBIC RIBONUCLEOSIDE-TRIPHOSPHATE REDUCTASE"/>
    <property type="match status" value="1"/>
</dbReference>
<name>A0AAE7UUB2_9CAUD</name>
<reference evidence="4 5" key="1">
    <citation type="submission" date="2020-12" db="EMBL/GenBank/DDBJ databases">
        <title>Genomic analysis of Aeromonas hydrophila bacteriophages isolated in striped catfish farms in the Mekong Delta, Vietnam.</title>
        <authorList>
            <person name="Hoang H.A."/>
            <person name="Quang V.T."/>
            <person name="Phi N.L."/>
            <person name="Thi X.T."/>
            <person name="Nguyen N.H."/>
        </authorList>
    </citation>
    <scope>NUCLEOTIDE SEQUENCE [LARGE SCALE GENOMIC DNA]</scope>
</reference>
<dbReference type="GeneID" id="80832482"/>
<dbReference type="GO" id="GO:0004748">
    <property type="term" value="F:ribonucleoside-diphosphate reductase activity, thioredoxin disulfide as acceptor"/>
    <property type="evidence" value="ECO:0007669"/>
    <property type="project" value="TreeGrafter"/>
</dbReference>
<dbReference type="EMBL" id="MW380983">
    <property type="protein sequence ID" value="QTQ06829.1"/>
    <property type="molecule type" value="Genomic_DNA"/>
</dbReference>
<dbReference type="KEGG" id="vg:80832482"/>
<evidence type="ECO:0000313" key="4">
    <source>
        <dbReference type="EMBL" id="QTQ06829.1"/>
    </source>
</evidence>
<dbReference type="SUPFAM" id="SSF51998">
    <property type="entry name" value="PFL-like glycyl radical enzymes"/>
    <property type="match status" value="1"/>
</dbReference>
<dbReference type="PANTHER" id="PTHR21075:SF0">
    <property type="entry name" value="ANAEROBIC RIBONUCLEOSIDE-TRIPHOSPHATE REDUCTASE"/>
    <property type="match status" value="1"/>
</dbReference>
<evidence type="ECO:0000313" key="5">
    <source>
        <dbReference type="Proteomes" id="UP000827344"/>
    </source>
</evidence>
<evidence type="ECO:0000256" key="2">
    <source>
        <dbReference type="PROSITE-ProRule" id="PRU00493"/>
    </source>
</evidence>